<dbReference type="InterPro" id="IPR036388">
    <property type="entry name" value="WH-like_DNA-bd_sf"/>
</dbReference>
<sequence>MCPMHTSVRQSPDGAVERPDRRQRSIARRPGYPLLLLLQRMTSELEYYGARMRRRAGVRRTDMHAVSAVVEAERRDEEMTPGRLGTMLGLSSSSVTALVDRLCEAGHLDRGTARSDARRVALHANDTGRRVAAELFDPLDHALMEVFDRYTPAELELFGRMIGDITAATADAGGPVRANGSATANGSARNGNAGNASTGTGAVPVDGLPADGRARDA</sequence>
<protein>
    <recommendedName>
        <fullName evidence="2">HTH marR-type domain-containing protein</fullName>
    </recommendedName>
</protein>
<proteinExistence type="predicted"/>
<dbReference type="SUPFAM" id="SSF46785">
    <property type="entry name" value="Winged helix' DNA-binding domain"/>
    <property type="match status" value="1"/>
</dbReference>
<name>A0ABQ1NHV4_9MICC</name>
<dbReference type="PRINTS" id="PR00598">
    <property type="entry name" value="HTHMARR"/>
</dbReference>
<feature type="domain" description="HTH marR-type" evidence="2">
    <location>
        <begin position="31"/>
        <end position="167"/>
    </location>
</feature>
<dbReference type="InterPro" id="IPR039422">
    <property type="entry name" value="MarR/SlyA-like"/>
</dbReference>
<evidence type="ECO:0000256" key="1">
    <source>
        <dbReference type="SAM" id="MobiDB-lite"/>
    </source>
</evidence>
<accession>A0ABQ1NHV4</accession>
<dbReference type="PANTHER" id="PTHR33164:SF106">
    <property type="entry name" value="TRANSCRIPTIONAL REGULATORY PROTEIN"/>
    <property type="match status" value="1"/>
</dbReference>
<dbReference type="InterPro" id="IPR036390">
    <property type="entry name" value="WH_DNA-bd_sf"/>
</dbReference>
<feature type="compositionally biased region" description="Low complexity" evidence="1">
    <location>
        <begin position="180"/>
        <end position="202"/>
    </location>
</feature>
<gene>
    <name evidence="3" type="ORF">GCM10011512_00220</name>
</gene>
<organism evidence="3 4">
    <name type="scientific">Tersicoccus solisilvae</name>
    <dbReference type="NCBI Taxonomy" id="1882339"/>
    <lineage>
        <taxon>Bacteria</taxon>
        <taxon>Bacillati</taxon>
        <taxon>Actinomycetota</taxon>
        <taxon>Actinomycetes</taxon>
        <taxon>Micrococcales</taxon>
        <taxon>Micrococcaceae</taxon>
        <taxon>Tersicoccus</taxon>
    </lineage>
</organism>
<dbReference type="Gene3D" id="1.10.10.10">
    <property type="entry name" value="Winged helix-like DNA-binding domain superfamily/Winged helix DNA-binding domain"/>
    <property type="match status" value="1"/>
</dbReference>
<dbReference type="Proteomes" id="UP000597761">
    <property type="component" value="Unassembled WGS sequence"/>
</dbReference>
<feature type="region of interest" description="Disordered" evidence="1">
    <location>
        <begin position="180"/>
        <end position="217"/>
    </location>
</feature>
<dbReference type="EMBL" id="BMJI01000001">
    <property type="protein sequence ID" value="GGC77648.1"/>
    <property type="molecule type" value="Genomic_DNA"/>
</dbReference>
<dbReference type="SMART" id="SM00347">
    <property type="entry name" value="HTH_MARR"/>
    <property type="match status" value="1"/>
</dbReference>
<comment type="caution">
    <text evidence="3">The sequence shown here is derived from an EMBL/GenBank/DDBJ whole genome shotgun (WGS) entry which is preliminary data.</text>
</comment>
<dbReference type="InterPro" id="IPR000835">
    <property type="entry name" value="HTH_MarR-typ"/>
</dbReference>
<evidence type="ECO:0000259" key="2">
    <source>
        <dbReference type="PROSITE" id="PS50995"/>
    </source>
</evidence>
<feature type="region of interest" description="Disordered" evidence="1">
    <location>
        <begin position="1"/>
        <end position="25"/>
    </location>
</feature>
<evidence type="ECO:0000313" key="4">
    <source>
        <dbReference type="Proteomes" id="UP000597761"/>
    </source>
</evidence>
<dbReference type="Pfam" id="PF12802">
    <property type="entry name" value="MarR_2"/>
    <property type="match status" value="1"/>
</dbReference>
<keyword evidence="4" id="KW-1185">Reference proteome</keyword>
<dbReference type="PROSITE" id="PS50995">
    <property type="entry name" value="HTH_MARR_2"/>
    <property type="match status" value="1"/>
</dbReference>
<dbReference type="PANTHER" id="PTHR33164">
    <property type="entry name" value="TRANSCRIPTIONAL REGULATOR, MARR FAMILY"/>
    <property type="match status" value="1"/>
</dbReference>
<reference evidence="4" key="1">
    <citation type="journal article" date="2019" name="Int. J. Syst. Evol. Microbiol.">
        <title>The Global Catalogue of Microorganisms (GCM) 10K type strain sequencing project: providing services to taxonomists for standard genome sequencing and annotation.</title>
        <authorList>
            <consortium name="The Broad Institute Genomics Platform"/>
            <consortium name="The Broad Institute Genome Sequencing Center for Infectious Disease"/>
            <person name="Wu L."/>
            <person name="Ma J."/>
        </authorList>
    </citation>
    <scope>NUCLEOTIDE SEQUENCE [LARGE SCALE GENOMIC DNA]</scope>
    <source>
        <strain evidence="4">CGMCC 1.15480</strain>
    </source>
</reference>
<evidence type="ECO:0000313" key="3">
    <source>
        <dbReference type="EMBL" id="GGC77648.1"/>
    </source>
</evidence>